<proteinExistence type="predicted"/>
<protein>
    <submittedName>
        <fullName evidence="2">AzlD domain-containing protein</fullName>
    </submittedName>
</protein>
<dbReference type="AlphaFoldDB" id="A0A4U6QKH8"/>
<evidence type="ECO:0000313" key="2">
    <source>
        <dbReference type="EMBL" id="TKV60779.1"/>
    </source>
</evidence>
<keyword evidence="1" id="KW-0812">Transmembrane</keyword>
<keyword evidence="1" id="KW-1133">Transmembrane helix</keyword>
<dbReference type="Pfam" id="PF05437">
    <property type="entry name" value="AzlD"/>
    <property type="match status" value="1"/>
</dbReference>
<organism evidence="2 3">
    <name type="scientific">Nakamurella flava</name>
    <dbReference type="NCBI Taxonomy" id="2576308"/>
    <lineage>
        <taxon>Bacteria</taxon>
        <taxon>Bacillati</taxon>
        <taxon>Actinomycetota</taxon>
        <taxon>Actinomycetes</taxon>
        <taxon>Nakamurellales</taxon>
        <taxon>Nakamurellaceae</taxon>
        <taxon>Nakamurella</taxon>
    </lineage>
</organism>
<keyword evidence="1" id="KW-0472">Membrane</keyword>
<evidence type="ECO:0000256" key="1">
    <source>
        <dbReference type="SAM" id="Phobius"/>
    </source>
</evidence>
<dbReference type="OrthoDB" id="3733498at2"/>
<feature type="transmembrane region" description="Helical" evidence="1">
    <location>
        <begin position="37"/>
        <end position="61"/>
    </location>
</feature>
<keyword evidence="3" id="KW-1185">Reference proteome</keyword>
<dbReference type="InterPro" id="IPR008407">
    <property type="entry name" value="Brnchd-chn_aa_trnsp_AzlD"/>
</dbReference>
<name>A0A4U6QKH8_9ACTN</name>
<accession>A0A4U6QKH8</accession>
<sequence>MTLWWGVLGGALGCYLLKLAGLSVPRRVLDNRTVHRVAGLLPVVLLAALIVLQTFSTGTSLTVDARVAGLAVAGIAVWRRWPFLVVVGLAAATTALVRLIWPGS</sequence>
<dbReference type="RefSeq" id="WP_137448082.1">
    <property type="nucleotide sequence ID" value="NZ_SZZH01000001.1"/>
</dbReference>
<gene>
    <name evidence="2" type="ORF">FDO65_03650</name>
</gene>
<comment type="caution">
    <text evidence="2">The sequence shown here is derived from an EMBL/GenBank/DDBJ whole genome shotgun (WGS) entry which is preliminary data.</text>
</comment>
<evidence type="ECO:0000313" key="3">
    <source>
        <dbReference type="Proteomes" id="UP000306985"/>
    </source>
</evidence>
<feature type="transmembrane region" description="Helical" evidence="1">
    <location>
        <begin position="81"/>
        <end position="101"/>
    </location>
</feature>
<reference evidence="2 3" key="1">
    <citation type="submission" date="2019-05" db="EMBL/GenBank/DDBJ databases">
        <title>Nakamurella sp. N5BH11, whole genome shotgun sequence.</title>
        <authorList>
            <person name="Tuo L."/>
        </authorList>
    </citation>
    <scope>NUCLEOTIDE SEQUENCE [LARGE SCALE GENOMIC DNA]</scope>
    <source>
        <strain evidence="2 3">N5BH11</strain>
    </source>
</reference>
<dbReference type="EMBL" id="SZZH01000001">
    <property type="protein sequence ID" value="TKV60779.1"/>
    <property type="molecule type" value="Genomic_DNA"/>
</dbReference>
<feature type="transmembrane region" description="Helical" evidence="1">
    <location>
        <begin position="6"/>
        <end position="25"/>
    </location>
</feature>
<dbReference type="Proteomes" id="UP000306985">
    <property type="component" value="Unassembled WGS sequence"/>
</dbReference>